<proteinExistence type="predicted"/>
<dbReference type="EMBL" id="AAKRJY010000076">
    <property type="protein sequence ID" value="ECU8980806.1"/>
    <property type="molecule type" value="Genomic_DNA"/>
</dbReference>
<name>A0A607IER3_SALET</name>
<reference evidence="1" key="1">
    <citation type="submission" date="2018-07" db="EMBL/GenBank/DDBJ databases">
        <authorList>
            <consortium name="PulseNet: The National Subtyping Network for Foodborne Disease Surveillance"/>
            <person name="Tarr C.L."/>
            <person name="Trees E."/>
            <person name="Katz L.S."/>
            <person name="Carleton-Romer H.A."/>
            <person name="Stroika S."/>
            <person name="Kucerova Z."/>
            <person name="Roache K.F."/>
            <person name="Sabol A.L."/>
            <person name="Besser J."/>
            <person name="Gerner-Smidt P."/>
        </authorList>
    </citation>
    <scope>NUCLEOTIDE SEQUENCE</scope>
    <source>
        <strain evidence="1">PNUSAS014556</strain>
    </source>
</reference>
<dbReference type="AlphaFoldDB" id="A0A607IER3"/>
<protein>
    <submittedName>
        <fullName evidence="1">Uncharacterized protein</fullName>
    </submittedName>
</protein>
<organism evidence="1">
    <name type="scientific">Salmonella enterica subsp. enterica serovar Sandiego</name>
    <dbReference type="NCBI Taxonomy" id="1151002"/>
    <lineage>
        <taxon>Bacteria</taxon>
        <taxon>Pseudomonadati</taxon>
        <taxon>Pseudomonadota</taxon>
        <taxon>Gammaproteobacteria</taxon>
        <taxon>Enterobacterales</taxon>
        <taxon>Enterobacteriaceae</taxon>
        <taxon>Salmonella</taxon>
    </lineage>
</organism>
<evidence type="ECO:0000313" key="1">
    <source>
        <dbReference type="EMBL" id="ECU8980806.1"/>
    </source>
</evidence>
<sequence length="77" mass="8750">MAYGKNPFSKSPLPTGDFKTSQKRLTAEIKEVEGKKVIFIYYEGTNDVYDGPEATQYTTLEDAQGFCNNYNKQLNIE</sequence>
<comment type="caution">
    <text evidence="1">The sequence shown here is derived from an EMBL/GenBank/DDBJ whole genome shotgun (WGS) entry which is preliminary data.</text>
</comment>
<gene>
    <name evidence="1" type="ORF">CDA92_23555</name>
</gene>
<accession>A0A607IER3</accession>